<dbReference type="AlphaFoldDB" id="A0A1C5IDT5"/>
<keyword evidence="2" id="KW-1185">Reference proteome</keyword>
<dbReference type="EMBL" id="FMDM01000005">
    <property type="protein sequence ID" value="SCG56243.1"/>
    <property type="molecule type" value="Genomic_DNA"/>
</dbReference>
<dbReference type="Gene3D" id="3.40.50.2020">
    <property type="match status" value="1"/>
</dbReference>
<dbReference type="InterPro" id="IPR029057">
    <property type="entry name" value="PRTase-like"/>
</dbReference>
<evidence type="ECO:0000313" key="1">
    <source>
        <dbReference type="EMBL" id="SCG56243.1"/>
    </source>
</evidence>
<gene>
    <name evidence="1" type="ORF">GA0070213_105313</name>
</gene>
<dbReference type="SUPFAM" id="SSF53271">
    <property type="entry name" value="PRTase-like"/>
    <property type="match status" value="1"/>
</dbReference>
<proteinExistence type="predicted"/>
<dbReference type="RefSeq" id="WP_175441308.1">
    <property type="nucleotide sequence ID" value="NZ_FMDM01000005.1"/>
</dbReference>
<dbReference type="STRING" id="745366.GA0070213_105313"/>
<sequence length="184" mass="19653">MERVLSRRLVELFRWTDPGPASSHLVSDLSGWWRDPDVLAEVGPALAGLHPDARPTVVIAPEVTGLLLGPLVATAVGAGFLPAYKAGGERRRVGPTRWAETPPDHRGQRLRIGVDGRRLGPADRVLLVDDWVDTGAQLDALHRLVRDAAAEPVGAVALVSTCPPAVSGRLRLRALLTGDQLPDA</sequence>
<protein>
    <submittedName>
        <fullName evidence="1">Adenine phosphoribosyltransferase</fullName>
    </submittedName>
</protein>
<dbReference type="Proteomes" id="UP000199360">
    <property type="component" value="Unassembled WGS sequence"/>
</dbReference>
<name>A0A1C5IDT5_9ACTN</name>
<keyword evidence="1" id="KW-0808">Transferase</keyword>
<dbReference type="GO" id="GO:0016757">
    <property type="term" value="F:glycosyltransferase activity"/>
    <property type="evidence" value="ECO:0007669"/>
    <property type="project" value="UniProtKB-KW"/>
</dbReference>
<evidence type="ECO:0000313" key="2">
    <source>
        <dbReference type="Proteomes" id="UP000199360"/>
    </source>
</evidence>
<dbReference type="InterPro" id="IPR000836">
    <property type="entry name" value="PRTase_dom"/>
</dbReference>
<keyword evidence="1" id="KW-0328">Glycosyltransferase</keyword>
<accession>A0A1C5IDT5</accession>
<organism evidence="1 2">
    <name type="scientific">Micromonospora humi</name>
    <dbReference type="NCBI Taxonomy" id="745366"/>
    <lineage>
        <taxon>Bacteria</taxon>
        <taxon>Bacillati</taxon>
        <taxon>Actinomycetota</taxon>
        <taxon>Actinomycetes</taxon>
        <taxon>Micromonosporales</taxon>
        <taxon>Micromonosporaceae</taxon>
        <taxon>Micromonospora</taxon>
    </lineage>
</organism>
<dbReference type="CDD" id="cd06223">
    <property type="entry name" value="PRTases_typeI"/>
    <property type="match status" value="1"/>
</dbReference>
<reference evidence="2" key="1">
    <citation type="submission" date="2016-06" db="EMBL/GenBank/DDBJ databases">
        <authorList>
            <person name="Varghese N."/>
            <person name="Submissions Spin"/>
        </authorList>
    </citation>
    <scope>NUCLEOTIDE SEQUENCE [LARGE SCALE GENOMIC DNA]</scope>
    <source>
        <strain evidence="2">DSM 45647</strain>
    </source>
</reference>